<evidence type="ECO:0000313" key="1">
    <source>
        <dbReference type="EMBL" id="GAG17845.1"/>
    </source>
</evidence>
<proteinExistence type="predicted"/>
<sequence>MSHTLTTIMPKILARGLMTLRERCVMPRLVNGDYGQDARKKGSTVDVEIPVAVETIDVTPAVSKPQGPDATPTVVQIALNNWKQNKPIFLTDKNLLEID</sequence>
<protein>
    <submittedName>
        <fullName evidence="1">Uncharacterized protein</fullName>
    </submittedName>
</protein>
<organism evidence="1">
    <name type="scientific">marine sediment metagenome</name>
    <dbReference type="NCBI Taxonomy" id="412755"/>
    <lineage>
        <taxon>unclassified sequences</taxon>
        <taxon>metagenomes</taxon>
        <taxon>ecological metagenomes</taxon>
    </lineage>
</organism>
<feature type="non-terminal residue" evidence="1">
    <location>
        <position position="99"/>
    </location>
</feature>
<dbReference type="EMBL" id="BARS01032732">
    <property type="protein sequence ID" value="GAG17845.1"/>
    <property type="molecule type" value="Genomic_DNA"/>
</dbReference>
<accession>X0VHU2</accession>
<reference evidence="1" key="1">
    <citation type="journal article" date="2014" name="Front. Microbiol.">
        <title>High frequency of phylogenetically diverse reductive dehalogenase-homologous genes in deep subseafloor sedimentary metagenomes.</title>
        <authorList>
            <person name="Kawai M."/>
            <person name="Futagami T."/>
            <person name="Toyoda A."/>
            <person name="Takaki Y."/>
            <person name="Nishi S."/>
            <person name="Hori S."/>
            <person name="Arai W."/>
            <person name="Tsubouchi T."/>
            <person name="Morono Y."/>
            <person name="Uchiyama I."/>
            <person name="Ito T."/>
            <person name="Fujiyama A."/>
            <person name="Inagaki F."/>
            <person name="Takami H."/>
        </authorList>
    </citation>
    <scope>NUCLEOTIDE SEQUENCE</scope>
    <source>
        <strain evidence="1">Expedition CK06-06</strain>
    </source>
</reference>
<comment type="caution">
    <text evidence="1">The sequence shown here is derived from an EMBL/GenBank/DDBJ whole genome shotgun (WGS) entry which is preliminary data.</text>
</comment>
<name>X0VHU2_9ZZZZ</name>
<gene>
    <name evidence="1" type="ORF">S01H1_50778</name>
</gene>
<dbReference type="AlphaFoldDB" id="X0VHU2"/>